<dbReference type="InterPro" id="IPR003593">
    <property type="entry name" value="AAA+_ATPase"/>
</dbReference>
<dbReference type="PANTHER" id="PTHR32071:SF38">
    <property type="entry name" value="PSP OPERON TRANSCRIPTIONAL ACTIVATOR"/>
    <property type="match status" value="1"/>
</dbReference>
<keyword evidence="2" id="KW-0547">Nucleotide-binding</keyword>
<name>A0ABW2Q3V4_9BACL</name>
<protein>
    <submittedName>
        <fullName evidence="8">Sigma 54-interacting transcriptional regulator</fullName>
    </submittedName>
</protein>
<dbReference type="SUPFAM" id="SSF52540">
    <property type="entry name" value="P-loop containing nucleoside triphosphate hydrolases"/>
    <property type="match status" value="1"/>
</dbReference>
<dbReference type="InterPro" id="IPR004701">
    <property type="entry name" value="PTS_EIIA_man-typ"/>
</dbReference>
<dbReference type="SUPFAM" id="SSF63520">
    <property type="entry name" value="PTS-regulatory domain, PRD"/>
    <property type="match status" value="1"/>
</dbReference>
<dbReference type="CDD" id="cd00009">
    <property type="entry name" value="AAA"/>
    <property type="match status" value="1"/>
</dbReference>
<dbReference type="Pfam" id="PF00874">
    <property type="entry name" value="PRD"/>
    <property type="match status" value="1"/>
</dbReference>
<dbReference type="InterPro" id="IPR002078">
    <property type="entry name" value="Sigma_54_int"/>
</dbReference>
<organism evidence="8 9">
    <name type="scientific">Scopulibacillus cellulosilyticus</name>
    <dbReference type="NCBI Taxonomy" id="2665665"/>
    <lineage>
        <taxon>Bacteria</taxon>
        <taxon>Bacillati</taxon>
        <taxon>Bacillota</taxon>
        <taxon>Bacilli</taxon>
        <taxon>Bacillales</taxon>
        <taxon>Sporolactobacillaceae</taxon>
        <taxon>Scopulibacillus</taxon>
    </lineage>
</organism>
<dbReference type="Gene3D" id="1.10.1790.10">
    <property type="entry name" value="PRD domain"/>
    <property type="match status" value="1"/>
</dbReference>
<evidence type="ECO:0000259" key="5">
    <source>
        <dbReference type="PROSITE" id="PS50045"/>
    </source>
</evidence>
<dbReference type="InterPro" id="IPR036390">
    <property type="entry name" value="WH_DNA-bd_sf"/>
</dbReference>
<dbReference type="InterPro" id="IPR036662">
    <property type="entry name" value="PTS_EIIA_man-typ_sf"/>
</dbReference>
<dbReference type="SUPFAM" id="SSF46785">
    <property type="entry name" value="Winged helix' DNA-binding domain"/>
    <property type="match status" value="1"/>
</dbReference>
<sequence length="928" mass="106584">MLKEDLLSYLDNETSQFNWDHPSENFTATRISEVFHVKRNTVSHYLNRMVKDELVIKINTRPVYFLSRAVFEQKFFRLLTCTFGSFQELKESRVETKINDDLFDRLIGSDGSLYKSIEQIKSSIFYPDGGLPIILNGPTGVGKSFIANLIFQYSIEKGVLSNDAPFISFNCAQYANNRELLSSNLFGYVKGAFTGADSTKKGMLDAADGGILFLDEVHRLNEEGQEKLFTFMDQGVFRRMGESDGGHRANVRLVFATTENLEESFLKTFIRRIPIRVWIPGLDERGEKEKKQMVYLFLIDEARKLGLPLKISSRTLDVLIKHSYSGNIGDLKNTIKYITAAAFMKKTNEQEVAITLHDLPEDILENTIRYTDNKYKQNNEIVISPGSTLDQLYESSLSRLQLIKKTYDNILDLFQAYLLKKSDQTFFEQHVFNEILVLFDNLIFNTSKENTGIMLEFTTVNVQEIIRFLENTYNVKFNGNSVFAMAHFLYYKGNTELRWTDKQKAVIDKINQFVDSNWKMEQQLAKQFVHLLQTKLDVKLYKIDEIFLAFYLKSMSIECTNSKVKAVILAHGYATASSIANVVNRLLGCNIYEAFDMPIDVSVEEISTRVLNYIEANDVSRGLVILVDMGSLKDIYSKFQDHVNGPIAIVNNVTTQMALFLGELLDKELYLEEIVEKLQHANKTEYSIIYPQSDKEKVIVTSCLTGMGTAIQIQKLLEASIPEDLSIKIIAHDYHRLKEHGTSEAIFQMYQVMAIVGTADPGLKQVDYISLEDLISGQGEAKMRKTFQRFFSDDQIQEINNNLIRNCSLERVIESVTILDTQKILTHVEEFINRLEMLLNKRLTNDKKIALYVHISCLVERLIRQAPIENYANIEELEQCQEEMINHIKEAFSVIENIYNVKINLAEIGYIYDYLVEETQYSNGSLNF</sequence>
<dbReference type="Gene3D" id="3.40.50.300">
    <property type="entry name" value="P-loop containing nucleotide triphosphate hydrolases"/>
    <property type="match status" value="1"/>
</dbReference>
<feature type="domain" description="PRD" evidence="7">
    <location>
        <begin position="819"/>
        <end position="925"/>
    </location>
</feature>
<dbReference type="InterPro" id="IPR011608">
    <property type="entry name" value="PRD"/>
</dbReference>
<keyword evidence="4" id="KW-0238">DNA-binding</keyword>
<evidence type="ECO:0000256" key="2">
    <source>
        <dbReference type="ARBA" id="ARBA00022741"/>
    </source>
</evidence>
<evidence type="ECO:0000313" key="8">
    <source>
        <dbReference type="EMBL" id="MFC7395360.1"/>
    </source>
</evidence>
<dbReference type="PROSITE" id="PS51372">
    <property type="entry name" value="PRD_2"/>
    <property type="match status" value="1"/>
</dbReference>
<dbReference type="Pfam" id="PF03610">
    <property type="entry name" value="EIIA-man"/>
    <property type="match status" value="1"/>
</dbReference>
<feature type="domain" description="Sigma-54 factor interaction" evidence="5">
    <location>
        <begin position="106"/>
        <end position="340"/>
    </location>
</feature>
<keyword evidence="3" id="KW-0067">ATP-binding</keyword>
<evidence type="ECO:0000259" key="6">
    <source>
        <dbReference type="PROSITE" id="PS51096"/>
    </source>
</evidence>
<dbReference type="InterPro" id="IPR025943">
    <property type="entry name" value="Sigma_54_int_dom_ATP-bd_2"/>
</dbReference>
<dbReference type="SMART" id="SM00382">
    <property type="entry name" value="AAA"/>
    <property type="match status" value="1"/>
</dbReference>
<dbReference type="PANTHER" id="PTHR32071">
    <property type="entry name" value="TRANSCRIPTIONAL REGULATORY PROTEIN"/>
    <property type="match status" value="1"/>
</dbReference>
<dbReference type="InterPro" id="IPR027417">
    <property type="entry name" value="P-loop_NTPase"/>
</dbReference>
<evidence type="ECO:0000256" key="4">
    <source>
        <dbReference type="ARBA" id="ARBA00023125"/>
    </source>
</evidence>
<dbReference type="Gene3D" id="3.40.50.510">
    <property type="entry name" value="Phosphotransferase system, mannose-type IIA component"/>
    <property type="match status" value="1"/>
</dbReference>
<evidence type="ECO:0000256" key="3">
    <source>
        <dbReference type="ARBA" id="ARBA00022840"/>
    </source>
</evidence>
<evidence type="ECO:0000259" key="7">
    <source>
        <dbReference type="PROSITE" id="PS51372"/>
    </source>
</evidence>
<dbReference type="EMBL" id="JBHTCO010000044">
    <property type="protein sequence ID" value="MFC7395360.1"/>
    <property type="molecule type" value="Genomic_DNA"/>
</dbReference>
<gene>
    <name evidence="8" type="ORF">ACFQRG_20845</name>
</gene>
<dbReference type="SUPFAM" id="SSF53062">
    <property type="entry name" value="PTS system fructose IIA component-like"/>
    <property type="match status" value="1"/>
</dbReference>
<accession>A0ABW2Q3V4</accession>
<proteinExistence type="predicted"/>
<evidence type="ECO:0000313" key="9">
    <source>
        <dbReference type="Proteomes" id="UP001596505"/>
    </source>
</evidence>
<dbReference type="PROSITE" id="PS51096">
    <property type="entry name" value="PTS_EIIA_TYPE_4"/>
    <property type="match status" value="1"/>
</dbReference>
<evidence type="ECO:0000256" key="1">
    <source>
        <dbReference type="ARBA" id="ARBA00022679"/>
    </source>
</evidence>
<dbReference type="InterPro" id="IPR036634">
    <property type="entry name" value="PRD_sf"/>
</dbReference>
<comment type="caution">
    <text evidence="8">The sequence shown here is derived from an EMBL/GenBank/DDBJ whole genome shotgun (WGS) entry which is preliminary data.</text>
</comment>
<dbReference type="PROSITE" id="PS50045">
    <property type="entry name" value="SIGMA54_INTERACT_4"/>
    <property type="match status" value="1"/>
</dbReference>
<reference evidence="9" key="1">
    <citation type="journal article" date="2019" name="Int. J. Syst. Evol. Microbiol.">
        <title>The Global Catalogue of Microorganisms (GCM) 10K type strain sequencing project: providing services to taxonomists for standard genome sequencing and annotation.</title>
        <authorList>
            <consortium name="The Broad Institute Genomics Platform"/>
            <consortium name="The Broad Institute Genome Sequencing Center for Infectious Disease"/>
            <person name="Wu L."/>
            <person name="Ma J."/>
        </authorList>
    </citation>
    <scope>NUCLEOTIDE SEQUENCE [LARGE SCALE GENOMIC DNA]</scope>
    <source>
        <strain evidence="9">CGMCC 1.16305</strain>
    </source>
</reference>
<dbReference type="PROSITE" id="PS00676">
    <property type="entry name" value="SIGMA54_INTERACT_2"/>
    <property type="match status" value="1"/>
</dbReference>
<dbReference type="Pfam" id="PF00158">
    <property type="entry name" value="Sigma54_activat"/>
    <property type="match status" value="1"/>
</dbReference>
<dbReference type="Pfam" id="PF25601">
    <property type="entry name" value="AAA_lid_14"/>
    <property type="match status" value="1"/>
</dbReference>
<dbReference type="InterPro" id="IPR058031">
    <property type="entry name" value="AAA_lid_NorR"/>
</dbReference>
<keyword evidence="9" id="KW-1185">Reference proteome</keyword>
<feature type="domain" description="PTS EIIA type-4" evidence="6">
    <location>
        <begin position="563"/>
        <end position="686"/>
    </location>
</feature>
<keyword evidence="1" id="KW-0808">Transferase</keyword>
<dbReference type="RefSeq" id="WP_380969836.1">
    <property type="nucleotide sequence ID" value="NZ_JBHTCO010000044.1"/>
</dbReference>
<dbReference type="Proteomes" id="UP001596505">
    <property type="component" value="Unassembled WGS sequence"/>
</dbReference>